<dbReference type="AlphaFoldDB" id="Q39HE6"/>
<name>Q39HE6_BURL3</name>
<protein>
    <submittedName>
        <fullName evidence="1">Uncharacterized protein</fullName>
    </submittedName>
</protein>
<sequence>MPVSEHPHCFPSYLTGLIHLSKQCGDFFNRLSSCYAHLALAHAHSSHYLKNRTKLTPIRDVEAKKTSIRSEMLRERDEW</sequence>
<evidence type="ECO:0000313" key="1">
    <source>
        <dbReference type="EMBL" id="ABB08120.1"/>
    </source>
</evidence>
<gene>
    <name evidence="1" type="ordered locus">Bcep18194_A4524</name>
</gene>
<dbReference type="PATRIC" id="fig|482957.22.peg.1426"/>
<accession>Q39HE6</accession>
<organism evidence="1 2">
    <name type="scientific">Burkholderia lata (strain ATCC 17760 / DSM 23089 / LMG 22485 / NCIMB 9086 / R18194 / 383)</name>
    <dbReference type="NCBI Taxonomy" id="482957"/>
    <lineage>
        <taxon>Bacteria</taxon>
        <taxon>Pseudomonadati</taxon>
        <taxon>Pseudomonadota</taxon>
        <taxon>Betaproteobacteria</taxon>
        <taxon>Burkholderiales</taxon>
        <taxon>Burkholderiaceae</taxon>
        <taxon>Burkholderia</taxon>
        <taxon>Burkholderia cepacia complex</taxon>
    </lineage>
</organism>
<proteinExistence type="predicted"/>
<keyword evidence="2" id="KW-1185">Reference proteome</keyword>
<dbReference type="Proteomes" id="UP000002705">
    <property type="component" value="Chromosome 1"/>
</dbReference>
<evidence type="ECO:0000313" key="2">
    <source>
        <dbReference type="Proteomes" id="UP000002705"/>
    </source>
</evidence>
<dbReference type="KEGG" id="bur:Bcep18194_A4524"/>
<dbReference type="HOGENOM" id="CLU_2599260_0_0_4"/>
<dbReference type="EMBL" id="CP000151">
    <property type="protein sequence ID" value="ABB08120.1"/>
    <property type="molecule type" value="Genomic_DNA"/>
</dbReference>
<reference evidence="1" key="1">
    <citation type="submission" date="2009-01" db="EMBL/GenBank/DDBJ databases">
        <title>Complete sequence of chromosome 1 of Burkholderia sp. 383.</title>
        <authorList>
            <consortium name="US DOE Joint Genome Institute"/>
            <person name="Copeland A."/>
            <person name="Lucas S."/>
            <person name="Lapidus A."/>
            <person name="Barry K."/>
            <person name="Detter J.C."/>
            <person name="Glavina T."/>
            <person name="Hammon N."/>
            <person name="Israni S."/>
            <person name="Pitluck S."/>
            <person name="Chain P."/>
            <person name="Malfatti S."/>
            <person name="Shin M."/>
            <person name="Vergez L."/>
            <person name="Schmutz J."/>
            <person name="Larimer F."/>
            <person name="Land M."/>
            <person name="Kyrpides N."/>
            <person name="Lykidis A."/>
            <person name="Richardson P."/>
        </authorList>
    </citation>
    <scope>NUCLEOTIDE SEQUENCE</scope>
    <source>
        <strain evidence="1">383</strain>
    </source>
</reference>